<dbReference type="InterPro" id="IPR002668">
    <property type="entry name" value="CNT_N_dom"/>
</dbReference>
<evidence type="ECO:0000313" key="11">
    <source>
        <dbReference type="EMBL" id="QGU95917.1"/>
    </source>
</evidence>
<dbReference type="InterPro" id="IPR011657">
    <property type="entry name" value="CNT_C_dom"/>
</dbReference>
<comment type="similarity">
    <text evidence="2 7">Belongs to the concentrative nucleoside transporter (CNT) (TC 2.A.41) family.</text>
</comment>
<evidence type="ECO:0000256" key="7">
    <source>
        <dbReference type="RuleBase" id="RU362018"/>
    </source>
</evidence>
<dbReference type="GO" id="GO:0015293">
    <property type="term" value="F:symporter activity"/>
    <property type="evidence" value="ECO:0007669"/>
    <property type="project" value="TreeGrafter"/>
</dbReference>
<dbReference type="Pfam" id="PF07670">
    <property type="entry name" value="Gate"/>
    <property type="match status" value="1"/>
</dbReference>
<feature type="transmembrane region" description="Helical" evidence="7">
    <location>
        <begin position="29"/>
        <end position="47"/>
    </location>
</feature>
<dbReference type="Pfam" id="PF01773">
    <property type="entry name" value="Nucleos_tra2_N"/>
    <property type="match status" value="1"/>
</dbReference>
<feature type="domain" description="Concentrative nucleoside transporter C-terminal" evidence="9">
    <location>
        <begin position="195"/>
        <end position="403"/>
    </location>
</feature>
<evidence type="ECO:0000256" key="3">
    <source>
        <dbReference type="ARBA" id="ARBA00022475"/>
    </source>
</evidence>
<dbReference type="InterPro" id="IPR008276">
    <property type="entry name" value="C_nuclsd_transpt"/>
</dbReference>
<feature type="transmembrane region" description="Helical" evidence="7">
    <location>
        <begin position="125"/>
        <end position="146"/>
    </location>
</feature>
<keyword evidence="6 7" id="KW-0472">Membrane</keyword>
<dbReference type="GO" id="GO:0005337">
    <property type="term" value="F:nucleoside transmembrane transporter activity"/>
    <property type="evidence" value="ECO:0007669"/>
    <property type="project" value="InterPro"/>
</dbReference>
<feature type="transmembrane region" description="Helical" evidence="7">
    <location>
        <begin position="195"/>
        <end position="215"/>
    </location>
</feature>
<evidence type="ECO:0000259" key="9">
    <source>
        <dbReference type="Pfam" id="PF07662"/>
    </source>
</evidence>
<keyword evidence="5 7" id="KW-1133">Transmembrane helix</keyword>
<gene>
    <name evidence="11" type="ORF">GOM49_13175</name>
</gene>
<feature type="transmembrane region" description="Helical" evidence="7">
    <location>
        <begin position="276"/>
        <end position="296"/>
    </location>
</feature>
<evidence type="ECO:0000256" key="2">
    <source>
        <dbReference type="ARBA" id="ARBA00009033"/>
    </source>
</evidence>
<proteinExistence type="inferred from homology"/>
<dbReference type="InterPro" id="IPR018270">
    <property type="entry name" value="C_nuclsd_transpt_met_bac"/>
</dbReference>
<feature type="transmembrane region" description="Helical" evidence="7">
    <location>
        <begin position="385"/>
        <end position="405"/>
    </location>
</feature>
<feature type="domain" description="Nucleoside transporter/FeoB GTPase Gate" evidence="10">
    <location>
        <begin position="93"/>
        <end position="190"/>
    </location>
</feature>
<feature type="transmembrane region" description="Helical" evidence="7">
    <location>
        <begin position="89"/>
        <end position="113"/>
    </location>
</feature>
<evidence type="ECO:0000259" key="8">
    <source>
        <dbReference type="Pfam" id="PF01773"/>
    </source>
</evidence>
<keyword evidence="12" id="KW-1185">Reference proteome</keyword>
<feature type="domain" description="Concentrative nucleoside transporter N-terminal" evidence="8">
    <location>
        <begin position="8"/>
        <end position="81"/>
    </location>
</feature>
<dbReference type="GO" id="GO:0005886">
    <property type="term" value="C:plasma membrane"/>
    <property type="evidence" value="ECO:0007669"/>
    <property type="project" value="UniProtKB-SubCell"/>
</dbReference>
<dbReference type="PANTHER" id="PTHR10590">
    <property type="entry name" value="SODIUM/NUCLEOSIDE COTRANSPORTER"/>
    <property type="match status" value="1"/>
</dbReference>
<accession>A0A6I6F609</accession>
<dbReference type="EMBL" id="CP046522">
    <property type="protein sequence ID" value="QGU95917.1"/>
    <property type="molecule type" value="Genomic_DNA"/>
</dbReference>
<dbReference type="PANTHER" id="PTHR10590:SF4">
    <property type="entry name" value="SOLUTE CARRIER FAMILY 28 MEMBER 3"/>
    <property type="match status" value="1"/>
</dbReference>
<dbReference type="AlphaFoldDB" id="A0A6I6F609"/>
<evidence type="ECO:0000256" key="5">
    <source>
        <dbReference type="ARBA" id="ARBA00022989"/>
    </source>
</evidence>
<feature type="transmembrane region" description="Helical" evidence="7">
    <location>
        <begin position="167"/>
        <end position="189"/>
    </location>
</feature>
<dbReference type="Pfam" id="PF07662">
    <property type="entry name" value="Nucleos_tra2_C"/>
    <property type="match status" value="1"/>
</dbReference>
<dbReference type="InterPro" id="IPR011642">
    <property type="entry name" value="Gate_dom"/>
</dbReference>
<keyword evidence="4 7" id="KW-0812">Transmembrane</keyword>
<keyword evidence="3" id="KW-1003">Cell membrane</keyword>
<evidence type="ECO:0000256" key="4">
    <source>
        <dbReference type="ARBA" id="ARBA00022692"/>
    </source>
</evidence>
<reference evidence="11 12" key="1">
    <citation type="submission" date="2019-12" db="EMBL/GenBank/DDBJ databases">
        <title>Genome sequenceing of Clostridium bovifaecis.</title>
        <authorList>
            <person name="Yao Y."/>
        </authorList>
    </citation>
    <scope>NUCLEOTIDE SEQUENCE [LARGE SCALE GENOMIC DNA]</scope>
    <source>
        <strain evidence="11 12">BXX</strain>
    </source>
</reference>
<comment type="subcellular location">
    <subcellularLocation>
        <location evidence="1">Cell membrane</location>
        <topology evidence="1">Multi-pass membrane protein</topology>
    </subcellularLocation>
</comment>
<feature type="transmembrane region" description="Helical" evidence="7">
    <location>
        <begin position="252"/>
        <end position="270"/>
    </location>
</feature>
<evidence type="ECO:0000313" key="12">
    <source>
        <dbReference type="Proteomes" id="UP000422764"/>
    </source>
</evidence>
<evidence type="ECO:0000259" key="10">
    <source>
        <dbReference type="Pfam" id="PF07670"/>
    </source>
</evidence>
<feature type="transmembrane region" description="Helical" evidence="7">
    <location>
        <begin position="345"/>
        <end position="373"/>
    </location>
</feature>
<organism evidence="11 12">
    <name type="scientific">Clostridium bovifaecis</name>
    <dbReference type="NCBI Taxonomy" id="2184719"/>
    <lineage>
        <taxon>Bacteria</taxon>
        <taxon>Bacillati</taxon>
        <taxon>Bacillota</taxon>
        <taxon>Clostridia</taxon>
        <taxon>Eubacteriales</taxon>
        <taxon>Clostridiaceae</taxon>
        <taxon>Clostridium</taxon>
    </lineage>
</organism>
<name>A0A6I6F609_9CLOT</name>
<evidence type="ECO:0000256" key="6">
    <source>
        <dbReference type="ARBA" id="ARBA00023136"/>
    </source>
</evidence>
<dbReference type="NCBIfam" id="TIGR00804">
    <property type="entry name" value="nupC"/>
    <property type="match status" value="1"/>
</dbReference>
<keyword evidence="7" id="KW-0813">Transport</keyword>
<evidence type="ECO:0000256" key="1">
    <source>
        <dbReference type="ARBA" id="ARBA00004651"/>
    </source>
</evidence>
<sequence length="406" mass="42273">MSRFIGILGLIILLGIAYLLSNNKKAINWKLVGIGITLQVTFALLILKVPVGRRIFESLGGLITKLLDFTKEGTTFLFGGLIDPSKSGVIFAFQILPTIIFFSAFMSILYYLGVMQAIISVLAKGIAKLLGTSGAETLSAVGNIFLGQTEAPLLIKPFIKKMTKSELLTIMIGGMATVAGGVMAGYVAMGISASHLLAASIMAAPAGLIVSKIIFPETETPATKGKIEFELEATNSNIIDAAATGASEGLSLALNVGAMLLAFIALIAFVNSLIAWIGGLFGADFLSLGWILGRLFSPLAYVMGIPSQDVIKAGELIGQKVVLNEFVAYANLAPMIKAGALSQKAAVILTYALCGFANISSIGIQIGGIGGLAPERRSEIAQLGIRALIGGLITTCMTGTIAGLLL</sequence>
<protein>
    <recommendedName>
        <fullName evidence="7">Nucleoside permease</fullName>
    </recommendedName>
</protein>
<dbReference type="Proteomes" id="UP000422764">
    <property type="component" value="Chromosome"/>
</dbReference>